<evidence type="ECO:0000259" key="21">
    <source>
        <dbReference type="PROSITE" id="PS51666"/>
    </source>
</evidence>
<evidence type="ECO:0000259" key="19">
    <source>
        <dbReference type="PROSITE" id="PS51194"/>
    </source>
</evidence>
<dbReference type="PROSITE" id="PS00633">
    <property type="entry name" value="BROMODOMAIN_1"/>
    <property type="match status" value="1"/>
</dbReference>
<comment type="catalytic activity">
    <reaction evidence="14">
        <text>ATP + H2O = ADP + phosphate + H(+)</text>
        <dbReference type="Rhea" id="RHEA:13065"/>
        <dbReference type="ChEBI" id="CHEBI:15377"/>
        <dbReference type="ChEBI" id="CHEBI:15378"/>
        <dbReference type="ChEBI" id="CHEBI:30616"/>
        <dbReference type="ChEBI" id="CHEBI:43474"/>
        <dbReference type="ChEBI" id="CHEBI:456216"/>
    </reaction>
    <physiologicalReaction direction="left-to-right" evidence="14">
        <dbReference type="Rhea" id="RHEA:13066"/>
    </physiologicalReaction>
</comment>
<dbReference type="FunFam" id="3.40.50.10810:FF:000008">
    <property type="entry name" value="Chromatin structure-remodeling complex subunit snf21"/>
    <property type="match status" value="1"/>
</dbReference>
<dbReference type="InterPro" id="IPR014978">
    <property type="entry name" value="Gln-Leu-Gln_QLQ"/>
</dbReference>
<feature type="compositionally biased region" description="Basic and acidic residues" evidence="16">
    <location>
        <begin position="429"/>
        <end position="449"/>
    </location>
</feature>
<dbReference type="InterPro" id="IPR014001">
    <property type="entry name" value="Helicase_ATP-bd"/>
</dbReference>
<dbReference type="GO" id="GO:0016514">
    <property type="term" value="C:SWI/SNF complex"/>
    <property type="evidence" value="ECO:0007669"/>
    <property type="project" value="UniProtKB-ARBA"/>
</dbReference>
<name>A0A8D0D8E2_SANLU</name>
<evidence type="ECO:0000256" key="13">
    <source>
        <dbReference type="ARBA" id="ARBA00023242"/>
    </source>
</evidence>
<dbReference type="SMART" id="SM00487">
    <property type="entry name" value="DEXDc"/>
    <property type="match status" value="1"/>
</dbReference>
<dbReference type="SMART" id="SM01314">
    <property type="entry name" value="SnAC"/>
    <property type="match status" value="1"/>
</dbReference>
<dbReference type="InterPro" id="IPR037259">
    <property type="entry name" value="BRK_sf"/>
</dbReference>
<dbReference type="GO" id="GO:0005524">
    <property type="term" value="F:ATP binding"/>
    <property type="evidence" value="ECO:0007669"/>
    <property type="project" value="InterPro"/>
</dbReference>
<keyword evidence="12" id="KW-0804">Transcription</keyword>
<dbReference type="GO" id="GO:0007399">
    <property type="term" value="P:nervous system development"/>
    <property type="evidence" value="ECO:0007669"/>
    <property type="project" value="UniProtKB-KW"/>
</dbReference>
<keyword evidence="4" id="KW-0597">Phosphoprotein</keyword>
<feature type="region of interest" description="Disordered" evidence="16">
    <location>
        <begin position="560"/>
        <end position="597"/>
    </location>
</feature>
<dbReference type="InterPro" id="IPR027417">
    <property type="entry name" value="P-loop_NTPase"/>
</dbReference>
<feature type="region of interest" description="Disordered" evidence="16">
    <location>
        <begin position="1"/>
        <end position="70"/>
    </location>
</feature>
<dbReference type="Pfam" id="PF14619">
    <property type="entry name" value="SnAC"/>
    <property type="match status" value="1"/>
</dbReference>
<dbReference type="SUPFAM" id="SSF52540">
    <property type="entry name" value="P-loop containing nucleoside triphosphate hydrolases"/>
    <property type="match status" value="2"/>
</dbReference>
<feature type="compositionally biased region" description="Basic and acidic residues" evidence="16">
    <location>
        <begin position="1333"/>
        <end position="1345"/>
    </location>
</feature>
<dbReference type="PRINTS" id="PR00503">
    <property type="entry name" value="BROMODOMAIN"/>
</dbReference>
<evidence type="ECO:0000256" key="12">
    <source>
        <dbReference type="ARBA" id="ARBA00023163"/>
    </source>
</evidence>
<dbReference type="SMART" id="SM00490">
    <property type="entry name" value="HELICc"/>
    <property type="match status" value="1"/>
</dbReference>
<dbReference type="PANTHER" id="PTHR10799">
    <property type="entry name" value="SNF2/RAD54 HELICASE FAMILY"/>
    <property type="match status" value="1"/>
</dbReference>
<dbReference type="InterPro" id="IPR001487">
    <property type="entry name" value="Bromodomain"/>
</dbReference>
<dbReference type="Gene3D" id="1.20.5.170">
    <property type="match status" value="1"/>
</dbReference>
<evidence type="ECO:0000256" key="10">
    <source>
        <dbReference type="ARBA" id="ARBA00023117"/>
    </source>
</evidence>
<evidence type="ECO:0000313" key="22">
    <source>
        <dbReference type="Ensembl" id="ENSSLUP00000046388.1"/>
    </source>
</evidence>
<proteinExistence type="inferred from homology"/>
<evidence type="ECO:0000256" key="16">
    <source>
        <dbReference type="SAM" id="MobiDB-lite"/>
    </source>
</evidence>
<evidence type="ECO:0000256" key="6">
    <source>
        <dbReference type="ARBA" id="ARBA00022843"/>
    </source>
</evidence>
<feature type="compositionally biased region" description="Low complexity" evidence="16">
    <location>
        <begin position="228"/>
        <end position="238"/>
    </location>
</feature>
<keyword evidence="3" id="KW-1017">Isopeptide bond</keyword>
<reference evidence="22" key="2">
    <citation type="submission" date="2025-09" db="UniProtKB">
        <authorList>
            <consortium name="Ensembl"/>
        </authorList>
    </citation>
    <scope>IDENTIFICATION</scope>
</reference>
<feature type="region of interest" description="Disordered" evidence="16">
    <location>
        <begin position="132"/>
        <end position="159"/>
    </location>
</feature>
<dbReference type="InterPro" id="IPR014012">
    <property type="entry name" value="HSA_dom"/>
</dbReference>
<feature type="compositionally biased region" description="Basic residues" evidence="16">
    <location>
        <begin position="562"/>
        <end position="571"/>
    </location>
</feature>
<feature type="domain" description="HSA" evidence="20">
    <location>
        <begin position="443"/>
        <end position="515"/>
    </location>
</feature>
<feature type="domain" description="QLQ" evidence="21">
    <location>
        <begin position="185"/>
        <end position="220"/>
    </location>
</feature>
<dbReference type="PROSITE" id="PS51194">
    <property type="entry name" value="HELICASE_CTER"/>
    <property type="match status" value="1"/>
</dbReference>
<dbReference type="InterPro" id="IPR036427">
    <property type="entry name" value="Bromodomain-like_sf"/>
</dbReference>
<dbReference type="GO" id="GO:0006338">
    <property type="term" value="P:chromatin remodeling"/>
    <property type="evidence" value="ECO:0007669"/>
    <property type="project" value="UniProtKB-ARBA"/>
</dbReference>
<comment type="similarity">
    <text evidence="2">Belongs to the SNF2/RAD54 helicase family.</text>
</comment>
<dbReference type="GeneTree" id="ENSGT00940000154821"/>
<dbReference type="Proteomes" id="UP000694568">
    <property type="component" value="Unplaced"/>
</dbReference>
<feature type="domain" description="Helicase ATP-binding" evidence="18">
    <location>
        <begin position="734"/>
        <end position="899"/>
    </location>
</feature>
<evidence type="ECO:0000256" key="4">
    <source>
        <dbReference type="ARBA" id="ARBA00022553"/>
    </source>
</evidence>
<keyword evidence="11" id="KW-0010">Activator</keyword>
<keyword evidence="9" id="KW-0805">Transcription regulation</keyword>
<dbReference type="Pfam" id="PF00439">
    <property type="entry name" value="Bromodomain"/>
    <property type="match status" value="1"/>
</dbReference>
<dbReference type="GO" id="GO:0016787">
    <property type="term" value="F:hydrolase activity"/>
    <property type="evidence" value="ECO:0007669"/>
    <property type="project" value="UniProtKB-KW"/>
</dbReference>
<dbReference type="CDD" id="cd17996">
    <property type="entry name" value="DEXHc_SMARCA2_SMARCA4"/>
    <property type="match status" value="1"/>
</dbReference>
<feature type="region of interest" description="Disordered" evidence="16">
    <location>
        <begin position="1470"/>
        <end position="1500"/>
    </location>
</feature>
<protein>
    <submittedName>
        <fullName evidence="22">SWI/SNF related BAF chromatin remodeling complex subunit ATPase 2</fullName>
    </submittedName>
</protein>
<reference evidence="22" key="1">
    <citation type="submission" date="2025-08" db="UniProtKB">
        <authorList>
            <consortium name="Ensembl"/>
        </authorList>
    </citation>
    <scope>IDENTIFICATION</scope>
</reference>
<dbReference type="SMART" id="SM00951">
    <property type="entry name" value="QLQ"/>
    <property type="match status" value="1"/>
</dbReference>
<evidence type="ECO:0000256" key="14">
    <source>
        <dbReference type="ARBA" id="ARBA00048778"/>
    </source>
</evidence>
<feature type="compositionally biased region" description="Low complexity" evidence="16">
    <location>
        <begin position="8"/>
        <end position="26"/>
    </location>
</feature>
<dbReference type="Pfam" id="PF08880">
    <property type="entry name" value="QLQ"/>
    <property type="match status" value="1"/>
</dbReference>
<keyword evidence="8" id="KW-0007">Acetylation</keyword>
<dbReference type="PROSITE" id="PS50014">
    <property type="entry name" value="BROMODOMAIN_2"/>
    <property type="match status" value="1"/>
</dbReference>
<dbReference type="Gene3D" id="3.40.50.300">
    <property type="entry name" value="P-loop containing nucleotide triphosphate hydrolases"/>
    <property type="match status" value="1"/>
</dbReference>
<feature type="region of interest" description="Disordered" evidence="16">
    <location>
        <begin position="425"/>
        <end position="453"/>
    </location>
</feature>
<dbReference type="InterPro" id="IPR038718">
    <property type="entry name" value="SNF2-like_sf"/>
</dbReference>
<keyword evidence="5" id="KW-0378">Hydrolase</keyword>
<dbReference type="SUPFAM" id="SSF160481">
    <property type="entry name" value="BRK domain-like"/>
    <property type="match status" value="1"/>
</dbReference>
<feature type="domain" description="Helicase C-terminal" evidence="19">
    <location>
        <begin position="1051"/>
        <end position="1213"/>
    </location>
</feature>
<evidence type="ECO:0000256" key="7">
    <source>
        <dbReference type="ARBA" id="ARBA00022902"/>
    </source>
</evidence>
<dbReference type="SMART" id="SM00573">
    <property type="entry name" value="HSA"/>
    <property type="match status" value="1"/>
</dbReference>
<dbReference type="FunFam" id="1.20.920.10:FF:000004">
    <property type="entry name" value="probable global transcription activator SNF2L2 isoform X1"/>
    <property type="match status" value="1"/>
</dbReference>
<evidence type="ECO:0000256" key="2">
    <source>
        <dbReference type="ARBA" id="ARBA00007025"/>
    </source>
</evidence>
<organism evidence="22 23">
    <name type="scientific">Sander lucioperca</name>
    <name type="common">Pike-perch</name>
    <name type="synonym">Perca lucioperca</name>
    <dbReference type="NCBI Taxonomy" id="283035"/>
    <lineage>
        <taxon>Eukaryota</taxon>
        <taxon>Metazoa</taxon>
        <taxon>Chordata</taxon>
        <taxon>Craniata</taxon>
        <taxon>Vertebrata</taxon>
        <taxon>Euteleostomi</taxon>
        <taxon>Actinopterygii</taxon>
        <taxon>Neopterygii</taxon>
        <taxon>Teleostei</taxon>
        <taxon>Neoteleostei</taxon>
        <taxon>Acanthomorphata</taxon>
        <taxon>Eupercaria</taxon>
        <taxon>Perciformes</taxon>
        <taxon>Percoidei</taxon>
        <taxon>Percidae</taxon>
        <taxon>Luciopercinae</taxon>
        <taxon>Sander</taxon>
    </lineage>
</organism>
<dbReference type="InterPro" id="IPR000330">
    <property type="entry name" value="SNF2_N"/>
</dbReference>
<dbReference type="CDD" id="cd05516">
    <property type="entry name" value="Bromo_SNF2L2"/>
    <property type="match status" value="1"/>
</dbReference>
<accession>A0A8D0D8E2</accession>
<evidence type="ECO:0000256" key="11">
    <source>
        <dbReference type="ARBA" id="ARBA00023159"/>
    </source>
</evidence>
<evidence type="ECO:0000313" key="23">
    <source>
        <dbReference type="Proteomes" id="UP000694568"/>
    </source>
</evidence>
<evidence type="ECO:0000256" key="5">
    <source>
        <dbReference type="ARBA" id="ARBA00022801"/>
    </source>
</evidence>
<evidence type="ECO:0000259" key="17">
    <source>
        <dbReference type="PROSITE" id="PS50014"/>
    </source>
</evidence>
<keyword evidence="13" id="KW-0539">Nucleus</keyword>
<dbReference type="Pfam" id="PF00176">
    <property type="entry name" value="SNF2-rel_dom"/>
    <property type="match status" value="1"/>
</dbReference>
<dbReference type="InterPro" id="IPR006576">
    <property type="entry name" value="BRK_domain"/>
</dbReference>
<dbReference type="Ensembl" id="ENSSLUT00000047817.1">
    <property type="protein sequence ID" value="ENSSLUP00000046388.1"/>
    <property type="gene ID" value="ENSSLUG00000020089.1"/>
</dbReference>
<evidence type="ECO:0000256" key="3">
    <source>
        <dbReference type="ARBA" id="ARBA00022499"/>
    </source>
</evidence>
<feature type="compositionally biased region" description="Acidic residues" evidence="16">
    <location>
        <begin position="1475"/>
        <end position="1492"/>
    </location>
</feature>
<feature type="compositionally biased region" description="Pro residues" evidence="16">
    <location>
        <begin position="27"/>
        <end position="37"/>
    </location>
</feature>
<dbReference type="SMART" id="SM00592">
    <property type="entry name" value="BRK"/>
    <property type="match status" value="1"/>
</dbReference>
<dbReference type="FunFam" id="3.40.5.120:FF:000001">
    <property type="entry name" value="probable global transcription activator SNF2L2 isoform X1"/>
    <property type="match status" value="1"/>
</dbReference>
<evidence type="ECO:0000259" key="18">
    <source>
        <dbReference type="PROSITE" id="PS51192"/>
    </source>
</evidence>
<evidence type="ECO:0000256" key="15">
    <source>
        <dbReference type="PROSITE-ProRule" id="PRU00035"/>
    </source>
</evidence>
<keyword evidence="7" id="KW-0524">Neurogenesis</keyword>
<sequence length="1500" mass="170237">MSTPSDTSGGMSHPGPSPGAGLSPGPILGPSPGPDPSPGSVHSMMGPSPGPGTPNAPHGMQGQGQSEYSQDSMYPMHKTMEGMNEKTMADAMHFGHMKGVGMRSLHSGMGPPQSPMDQHSQGYISPHPSPMGVHEHASSPMSGGGRGPTPPHMPPSQSGPMMPMDPQSAVPNMSNMSQQGRGPSAFSPVQLQQLRAQILAYKILGRGQPLPENLQLAVQGKRSLPTMQQQQQQQPQQQTPIASPYNRPPGMPMAPLGGPQSSPCPTPTMQGHNQSTGPKQSLWSLGQGGENQANAQKHLTPVPSGRPSPAPPQVSAVPPGSRCPPMLQMQKQNRITPIQKPQGLDPVGILQEREYRLQARIAHRIQELESLPGSLPPDLRTKATVELKALRLLNFQRQLRQDVVACMRRDTTLETALNSKAYRRSKRQTLREARMTEKLEKQQKLEQEKKRRQKHQEYLNSILQHAKDFKEYHRSVSGKMQKLTRAIATWHTNTEREQKKETERIEKERMRRLMAEDEEGYRKLIDQKKDKRLAYLLQQTDEYVANLTTLVYEHKAAQAAKEKKKKKKKKKMADGDGEGPSAIGPDGEPMDESSQMSELPVKVIQTETGKVLQGTDAPKSSQLEAWLEMNPGYEVAPRSDSEESGSEFEEEVSDFLINELQQGFKYSLFFYITHTFRSAKQDVDDEYSVPTGQTSSQSYYGVAHAVIERVEKQSSLLINGSLKHYQVQGLEWMVSLYNNNLNGILADEMGLGKTIQTIALITYLMEHKRINGPFLIIVPLSTLSNWVYELDKWAPSVVKIAYKGTPVLRRGLVPQLRSGKFNVLLTTYEYIIKDKHILAKIRWKYMIVDEGHRMKNHHCKLTQVLNTHYVAPRRLLLTGTPLQNKLPELWALLNFLLPTIFKSCSTFEQWFNAPFAMTGERVDLNEEETILIIRRLHKVLRPFLLRRLKKEVESQLPEKVEYVVKCDMSAIQKVLYRHMQRGILLTDGSEKDKKGKGGAKTLMNTIMQLKKICNHPYMFQHIEESFAEHLGFQNGVISGLDLYRASGKFELLDRILPKLQATNHRVLLFCQMTTLMTILEDYFGYRNFQYLRLDGTTKSEDRAALLKKFNEEGSQYFIFLLSTRAGGLGLNLQAADTVVIFDSDWNPHQDLQAQDRAHRIGQQNEVRVLRLCTVNSVEEKILAAAKYKLNVDQKVIQAGMFDQKSSSHERRAFLQAILETEEQNEVHSKTKNCVTICSSTWGVFSSLNPKRKPRLMEEDELPSWIIRDEAEIERLTYEEEEEKMFGRGSRCRRDVDYSDTLTEKQWLRAIEDGNLEEMEEEIRLKKRKRKRRQDKDSSSRDDGGSKAKKKRGRPPAEKHSPNPPKLTKQMNTIIDTVINYRDGSGRQLSEVFVQLPSRKELPEYYELIRKPVDFKKIKDRVRNHKYRSVVDLERDVMLLCHNAQTFNLEGSQIYEDSIVLQSVFKSARQKIAKDEESEDDSDEDDDDEDESEAEGKTHHL</sequence>
<dbReference type="GO" id="GO:0006355">
    <property type="term" value="P:regulation of DNA-templated transcription"/>
    <property type="evidence" value="ECO:0007669"/>
    <property type="project" value="InterPro"/>
</dbReference>
<feature type="compositionally biased region" description="Polar residues" evidence="16">
    <location>
        <begin position="260"/>
        <end position="297"/>
    </location>
</feature>
<feature type="domain" description="Bromo" evidence="17">
    <location>
        <begin position="1384"/>
        <end position="1454"/>
    </location>
</feature>
<dbReference type="GO" id="GO:0042393">
    <property type="term" value="F:histone binding"/>
    <property type="evidence" value="ECO:0007669"/>
    <property type="project" value="InterPro"/>
</dbReference>
<dbReference type="Pfam" id="PF07529">
    <property type="entry name" value="HSA"/>
    <property type="match status" value="1"/>
</dbReference>
<dbReference type="PROSITE" id="PS51666">
    <property type="entry name" value="QLQ"/>
    <property type="match status" value="1"/>
</dbReference>
<evidence type="ECO:0000256" key="9">
    <source>
        <dbReference type="ARBA" id="ARBA00023015"/>
    </source>
</evidence>
<dbReference type="InterPro" id="IPR001650">
    <property type="entry name" value="Helicase_C-like"/>
</dbReference>
<dbReference type="Gene3D" id="1.20.920.10">
    <property type="entry name" value="Bromodomain-like"/>
    <property type="match status" value="1"/>
</dbReference>
<dbReference type="SUPFAM" id="SSF47370">
    <property type="entry name" value="Bromodomain"/>
    <property type="match status" value="1"/>
</dbReference>
<gene>
    <name evidence="22" type="primary">smarca2</name>
</gene>
<dbReference type="GO" id="GO:0005654">
    <property type="term" value="C:nucleoplasm"/>
    <property type="evidence" value="ECO:0007669"/>
    <property type="project" value="UniProtKB-ARBA"/>
</dbReference>
<comment type="subcellular location">
    <subcellularLocation>
        <location evidence="1">Nucleus</location>
    </subcellularLocation>
</comment>
<keyword evidence="10 15" id="KW-0103">Bromodomain</keyword>
<evidence type="ECO:0000259" key="20">
    <source>
        <dbReference type="PROSITE" id="PS51204"/>
    </source>
</evidence>
<dbReference type="InterPro" id="IPR018359">
    <property type="entry name" value="Bromodomain_CS"/>
</dbReference>
<dbReference type="SMART" id="SM00297">
    <property type="entry name" value="BROMO"/>
    <property type="match status" value="1"/>
</dbReference>
<dbReference type="PROSITE" id="PS51192">
    <property type="entry name" value="HELICASE_ATP_BIND_1"/>
    <property type="match status" value="1"/>
</dbReference>
<dbReference type="PROSITE" id="PS51204">
    <property type="entry name" value="HSA"/>
    <property type="match status" value="1"/>
</dbReference>
<dbReference type="InterPro" id="IPR029295">
    <property type="entry name" value="SnAC"/>
</dbReference>
<dbReference type="FunFam" id="3.40.50.300:FF:000116">
    <property type="entry name" value="probable global transcription activator SNF2L2 isoform X1"/>
    <property type="match status" value="1"/>
</dbReference>
<feature type="compositionally biased region" description="Low complexity" evidence="16">
    <location>
        <begin position="38"/>
        <end position="47"/>
    </location>
</feature>
<feature type="region of interest" description="Disordered" evidence="16">
    <location>
        <begin position="1324"/>
        <end position="1369"/>
    </location>
</feature>
<keyword evidence="6" id="KW-0832">Ubl conjugation</keyword>
<keyword evidence="23" id="KW-1185">Reference proteome</keyword>
<evidence type="ECO:0000256" key="8">
    <source>
        <dbReference type="ARBA" id="ARBA00022990"/>
    </source>
</evidence>
<dbReference type="Gene3D" id="3.40.5.120">
    <property type="match status" value="1"/>
</dbReference>
<evidence type="ECO:0000256" key="1">
    <source>
        <dbReference type="ARBA" id="ARBA00004123"/>
    </source>
</evidence>
<dbReference type="InterPro" id="IPR049730">
    <property type="entry name" value="SNF2/RAD54-like_C"/>
</dbReference>
<dbReference type="Pfam" id="PF07533">
    <property type="entry name" value="BRK"/>
    <property type="match status" value="1"/>
</dbReference>
<dbReference type="Pfam" id="PF00271">
    <property type="entry name" value="Helicase_C"/>
    <property type="match status" value="1"/>
</dbReference>
<feature type="region of interest" description="Disordered" evidence="16">
    <location>
        <begin position="221"/>
        <end position="320"/>
    </location>
</feature>
<dbReference type="FunFam" id="1.20.5.170:FF:000089">
    <property type="entry name" value="Putative global transcription activator SNF2L2"/>
    <property type="match status" value="1"/>
</dbReference>
<dbReference type="Gene3D" id="3.40.50.10810">
    <property type="entry name" value="Tandem AAA-ATPase domain"/>
    <property type="match status" value="1"/>
</dbReference>
<dbReference type="CDD" id="cd18793">
    <property type="entry name" value="SF2_C_SNF"/>
    <property type="match status" value="1"/>
</dbReference>